<dbReference type="EMBL" id="CP002102">
    <property type="protein sequence ID" value="ADK99419.1"/>
    <property type="molecule type" value="Genomic_DNA"/>
</dbReference>
<dbReference type="InterPro" id="IPR026349">
    <property type="entry name" value="CHP04255"/>
</dbReference>
<dbReference type="HOGENOM" id="CLU_1080410_0_0_5"/>
<dbReference type="InParanoid" id="D9QIB7"/>
<gene>
    <name evidence="1" type="ordered locus">Bresu_0105</name>
</gene>
<dbReference type="RefSeq" id="WP_013267524.1">
    <property type="nucleotide sequence ID" value="NC_014375.1"/>
</dbReference>
<evidence type="ECO:0000313" key="2">
    <source>
        <dbReference type="Proteomes" id="UP000002696"/>
    </source>
</evidence>
<reference evidence="2" key="1">
    <citation type="journal article" date="2011" name="J. Bacteriol.">
        <title>Genome sequences of eight morphologically diverse alphaproteobacteria.</title>
        <authorList>
            <consortium name="US DOE Joint Genome Institute"/>
            <person name="Brown P.J."/>
            <person name="Kysela D.T."/>
            <person name="Buechlein A."/>
            <person name="Hemmerich C."/>
            <person name="Brun Y.V."/>
        </authorList>
    </citation>
    <scope>NUCLEOTIDE SEQUENCE [LARGE SCALE GENOMIC DNA]</scope>
    <source>
        <strain evidence="2">ATCC 15264 / DSM 4735 / LMG 14903 / NBRC 16000 / CB 81</strain>
    </source>
</reference>
<sequence>MSRRTYDRAPLFEVGISLFTEANGLVDAYDIKGLHDRYRDIFPNVEKQLPIIAGTNGTPFQVTGPEDDHHRWWFVSEDGRDLVQVQTNFLGRNWRRQSLPGGDMPPYGGFSSLLTSLEDCWGRLTASITDAGRDMPEISRVEVFYDNMLPYGDGVRIRDVLEGIALGTPGPVSNFQLAWSESLPNSASGHLQIEARAVHATAPTGEQGDFIRLRFIAKDDASTLEEALAILNEAHATMTDRLHSLTTEAYRATWKAS</sequence>
<evidence type="ECO:0000313" key="1">
    <source>
        <dbReference type="EMBL" id="ADK99419.1"/>
    </source>
</evidence>
<dbReference type="STRING" id="633149.Bresu_0105"/>
<evidence type="ECO:0008006" key="3">
    <source>
        <dbReference type="Google" id="ProtNLM"/>
    </source>
</evidence>
<keyword evidence="2" id="KW-1185">Reference proteome</keyword>
<dbReference type="Proteomes" id="UP000002696">
    <property type="component" value="Chromosome"/>
</dbReference>
<accession>D9QIB7</accession>
<dbReference type="KEGG" id="bsb:Bresu_0105"/>
<dbReference type="NCBIfam" id="TIGR04255">
    <property type="entry name" value="sporadTIGR04255"/>
    <property type="match status" value="1"/>
</dbReference>
<proteinExistence type="predicted"/>
<dbReference type="AlphaFoldDB" id="D9QIB7"/>
<organism evidence="1 2">
    <name type="scientific">Brevundimonas subvibrioides (strain ATCC 15264 / DSM 4735 / LMG 14903 / NBRC 16000 / CB 81)</name>
    <name type="common">Caulobacter subvibrioides</name>
    <dbReference type="NCBI Taxonomy" id="633149"/>
    <lineage>
        <taxon>Bacteria</taxon>
        <taxon>Pseudomonadati</taxon>
        <taxon>Pseudomonadota</taxon>
        <taxon>Alphaproteobacteria</taxon>
        <taxon>Caulobacterales</taxon>
        <taxon>Caulobacteraceae</taxon>
        <taxon>Brevundimonas</taxon>
    </lineage>
</organism>
<name>D9QIB7_BRESC</name>
<protein>
    <recommendedName>
        <fullName evidence="3">TIGR04255 family protein</fullName>
    </recommendedName>
</protein>